<dbReference type="InterPro" id="IPR018060">
    <property type="entry name" value="HTH_AraC"/>
</dbReference>
<keyword evidence="6" id="KW-1185">Reference proteome</keyword>
<dbReference type="InterPro" id="IPR020449">
    <property type="entry name" value="Tscrpt_reg_AraC-type_HTH"/>
</dbReference>
<keyword evidence="3" id="KW-0804">Transcription</keyword>
<dbReference type="InterPro" id="IPR009057">
    <property type="entry name" value="Homeodomain-like_sf"/>
</dbReference>
<evidence type="ECO:0000313" key="6">
    <source>
        <dbReference type="Proteomes" id="UP001147830"/>
    </source>
</evidence>
<dbReference type="EMBL" id="JAOANI010000002">
    <property type="protein sequence ID" value="MCT7357430.1"/>
    <property type="molecule type" value="Genomic_DNA"/>
</dbReference>
<gene>
    <name evidence="5" type="ORF">NYR02_00135</name>
</gene>
<evidence type="ECO:0000259" key="4">
    <source>
        <dbReference type="PROSITE" id="PS01124"/>
    </source>
</evidence>
<dbReference type="SMART" id="SM00342">
    <property type="entry name" value="HTH_ARAC"/>
    <property type="match status" value="1"/>
</dbReference>
<dbReference type="GO" id="GO:0005829">
    <property type="term" value="C:cytosol"/>
    <property type="evidence" value="ECO:0007669"/>
    <property type="project" value="TreeGrafter"/>
</dbReference>
<protein>
    <submittedName>
        <fullName evidence="5">AraC family transcriptional regulator</fullName>
    </submittedName>
</protein>
<comment type="caution">
    <text evidence="5">The sequence shown here is derived from an EMBL/GenBank/DDBJ whole genome shotgun (WGS) entry which is preliminary data.</text>
</comment>
<keyword evidence="1" id="KW-0805">Transcription regulation</keyword>
<dbReference type="Gene3D" id="1.10.10.60">
    <property type="entry name" value="Homeodomain-like"/>
    <property type="match status" value="1"/>
</dbReference>
<dbReference type="SUPFAM" id="SSF46689">
    <property type="entry name" value="Homeodomain-like"/>
    <property type="match status" value="1"/>
</dbReference>
<dbReference type="GO" id="GO:0000976">
    <property type="term" value="F:transcription cis-regulatory region binding"/>
    <property type="evidence" value="ECO:0007669"/>
    <property type="project" value="TreeGrafter"/>
</dbReference>
<organism evidence="5 6">
    <name type="scientific">Thalassolituus pacificus</name>
    <dbReference type="NCBI Taxonomy" id="2975440"/>
    <lineage>
        <taxon>Bacteria</taxon>
        <taxon>Pseudomonadati</taxon>
        <taxon>Pseudomonadota</taxon>
        <taxon>Gammaproteobacteria</taxon>
        <taxon>Oceanospirillales</taxon>
        <taxon>Oceanospirillaceae</taxon>
        <taxon>Thalassolituus</taxon>
    </lineage>
</organism>
<evidence type="ECO:0000256" key="3">
    <source>
        <dbReference type="ARBA" id="ARBA00023163"/>
    </source>
</evidence>
<keyword evidence="2" id="KW-0238">DNA-binding</keyword>
<evidence type="ECO:0000313" key="5">
    <source>
        <dbReference type="EMBL" id="MCT7357430.1"/>
    </source>
</evidence>
<dbReference type="PANTHER" id="PTHR47894">
    <property type="entry name" value="HTH-TYPE TRANSCRIPTIONAL REGULATOR GADX"/>
    <property type="match status" value="1"/>
</dbReference>
<dbReference type="InterPro" id="IPR032687">
    <property type="entry name" value="AraC-type_N"/>
</dbReference>
<dbReference type="Proteomes" id="UP001147830">
    <property type="component" value="Unassembled WGS sequence"/>
</dbReference>
<dbReference type="PANTHER" id="PTHR47894:SF1">
    <property type="entry name" value="HTH-TYPE TRANSCRIPTIONAL REGULATOR VQSM"/>
    <property type="match status" value="1"/>
</dbReference>
<dbReference type="AlphaFoldDB" id="A0A9X2WC31"/>
<feature type="domain" description="HTH araC/xylS-type" evidence="4">
    <location>
        <begin position="238"/>
        <end position="335"/>
    </location>
</feature>
<dbReference type="PROSITE" id="PS01124">
    <property type="entry name" value="HTH_ARAC_FAMILY_2"/>
    <property type="match status" value="1"/>
</dbReference>
<evidence type="ECO:0000256" key="2">
    <source>
        <dbReference type="ARBA" id="ARBA00023125"/>
    </source>
</evidence>
<reference evidence="5" key="2">
    <citation type="submission" date="2022-08" db="EMBL/GenBank/DDBJ databases">
        <authorList>
            <person name="Dong C."/>
        </authorList>
    </citation>
    <scope>NUCLEOTIDE SEQUENCE</scope>
    <source>
        <strain evidence="5">59MF3M-4</strain>
    </source>
</reference>
<proteinExistence type="predicted"/>
<sequence length="341" mass="38370">MNTPNHSAEKTVSILWIKALLQGAELQGIAAEPLLQAAGISRELLNTAYARVSLAQTLRMWRAAEDYCPAEDFGLLMGELVKPAHFQLFALTLMHSPDLGAAFEKSVRYTRLLSDGGRYFLQSDATEAAICYEPQADNFSRHQVDAVLVLLRSFASWLACKPVPLLRVELTHAQPENVDNYQRIFAAPLQFDAPRNALVFAPDIMEEPLALGDEKLAAMHEQMLEDQLALLQQPDTAGLVQHFLRNSSDLSVDRDQLAQRLHMSGRTLQRKLQEDQTSFQQLLDAERQRRALILLTTTSQPLTHISEQLGFSESSTFTRAFKRWEGITPLEYRLQHKTASS</sequence>
<evidence type="ECO:0000256" key="1">
    <source>
        <dbReference type="ARBA" id="ARBA00023015"/>
    </source>
</evidence>
<dbReference type="RefSeq" id="WP_260974367.1">
    <property type="nucleotide sequence ID" value="NZ_JAOANI010000002.1"/>
</dbReference>
<dbReference type="Pfam" id="PF12625">
    <property type="entry name" value="Arabinose_bd"/>
    <property type="match status" value="1"/>
</dbReference>
<dbReference type="PRINTS" id="PR00032">
    <property type="entry name" value="HTHARAC"/>
</dbReference>
<name>A0A9X2WC31_9GAMM</name>
<accession>A0A9X2WC31</accession>
<dbReference type="GO" id="GO:0003700">
    <property type="term" value="F:DNA-binding transcription factor activity"/>
    <property type="evidence" value="ECO:0007669"/>
    <property type="project" value="InterPro"/>
</dbReference>
<dbReference type="Pfam" id="PF12833">
    <property type="entry name" value="HTH_18"/>
    <property type="match status" value="1"/>
</dbReference>
<reference evidence="5" key="1">
    <citation type="journal article" date="2022" name="Front. Microbiol.">
        <title>Genome-based taxonomic rearrangement of Oceanobacter-related bacteria including the description of Thalassolituus hydrocarbonoclasticus sp. nov. and Thalassolituus pacificus sp. nov. and emended description of the genus Thalassolituus.</title>
        <authorList>
            <person name="Dong C."/>
            <person name="Wei L."/>
            <person name="Wang J."/>
            <person name="Lai Q."/>
            <person name="Huang Z."/>
            <person name="Shao Z."/>
        </authorList>
    </citation>
    <scope>NUCLEOTIDE SEQUENCE</scope>
    <source>
        <strain evidence="5">59MF3M-4</strain>
    </source>
</reference>